<dbReference type="EMBL" id="KI669601">
    <property type="protein sequence ID" value="ETN05233.1"/>
    <property type="molecule type" value="Genomic_DNA"/>
</dbReference>
<dbReference type="OrthoDB" id="111495at2759"/>
<dbReference type="PANTHER" id="PTHR35796:SF3">
    <property type="entry name" value="BHLH DOMAIN-CONTAINING PROTEIN"/>
    <property type="match status" value="1"/>
</dbReference>
<feature type="compositionally biased region" description="Basic residues" evidence="2">
    <location>
        <begin position="114"/>
        <end position="129"/>
    </location>
</feature>
<reference evidence="4" key="1">
    <citation type="submission" date="2011-12" db="EMBL/GenBank/DDBJ databases">
        <authorList>
            <consortium name="The Broad Institute Genome Sequencing Platform"/>
            <person name="Russ C."/>
            <person name="Tyler B."/>
            <person name="Panabieres F."/>
            <person name="Shan W."/>
            <person name="Tripathy S."/>
            <person name="Grunwald N."/>
            <person name="Machado M."/>
            <person name="Young S.K."/>
            <person name="Zeng Q."/>
            <person name="Gargeya S."/>
            <person name="Fitzgerald M."/>
            <person name="Haas B."/>
            <person name="Abouelleil A."/>
            <person name="Alvarado L."/>
            <person name="Arachchi H.M."/>
            <person name="Berlin A."/>
            <person name="Chapman S.B."/>
            <person name="Gearin G."/>
            <person name="Goldberg J."/>
            <person name="Griggs A."/>
            <person name="Gujja S."/>
            <person name="Hansen M."/>
            <person name="Heiman D."/>
            <person name="Howarth C."/>
            <person name="Larimer J."/>
            <person name="Lui A."/>
            <person name="MacDonald P.J.P."/>
            <person name="McCowen C."/>
            <person name="Montmayeur A."/>
            <person name="Murphy C."/>
            <person name="Neiman D."/>
            <person name="Pearson M."/>
            <person name="Priest M."/>
            <person name="Roberts A."/>
            <person name="Saif S."/>
            <person name="Shea T."/>
            <person name="Sisk P."/>
            <person name="Stolte C."/>
            <person name="Sykes S."/>
            <person name="Wortman J."/>
            <person name="Nusbaum C."/>
            <person name="Birren B."/>
        </authorList>
    </citation>
    <scope>NUCLEOTIDE SEQUENCE [LARGE SCALE GENOMIC DNA]</scope>
    <source>
        <strain evidence="4">INRA-310</strain>
    </source>
</reference>
<feature type="compositionally biased region" description="Basic and acidic residues" evidence="2">
    <location>
        <begin position="93"/>
        <end position="113"/>
    </location>
</feature>
<dbReference type="VEuPathDB" id="FungiDB:PPTG_14851"/>
<dbReference type="STRING" id="761204.W2PW92"/>
<evidence type="ECO:0000313" key="4">
    <source>
        <dbReference type="Proteomes" id="UP000018817"/>
    </source>
</evidence>
<evidence type="ECO:0000256" key="2">
    <source>
        <dbReference type="SAM" id="MobiDB-lite"/>
    </source>
</evidence>
<sequence>MLNENASDAMSQLKKQVGLTVMAFLADDEMAAFEAALSFVDEFADGRGAAPALNQPSEVLNKQEMEWALSFPSSSKTSPSSSSSVASPQPNSENHHSTTDEDGSPRRSESEKPKRARAPRRQTVKKLLRKSWVTGDSNRARNERRIEVAYLREKVAQLEAELESLQQHRASTKLIKHDGLDDSTLGQDGAMVPSSVADQSVWKPVAQQQRKRREKAEIENARLKLVLESQLKAAKSMQMLLLKRAKNQLMECARTVTPDTTDFAAGRMVNYHSDLGDFEDMLVILEGAYREMDAVFCTNGLNSMEVTYKDTQVREGDDGIYLDVFSNKVLPFDLDTTAKAVWDHFKGADKHRGKVYEKTAKILDESDTIVENFAKEMYVGSTHAMFRVKQVLRRYVEKDRVVVVFISIKTPLEVVDEPFAGLTHRHQCYAVAKRSSVPASQTVGPRCLLQMCSLVSLEHGQEQPEKDSPVMGAMTKFMMGAAANSITASQELIENALMDQAVNPVG</sequence>
<keyword evidence="1" id="KW-0175">Coiled coil</keyword>
<evidence type="ECO:0008006" key="5">
    <source>
        <dbReference type="Google" id="ProtNLM"/>
    </source>
</evidence>
<feature type="region of interest" description="Disordered" evidence="2">
    <location>
        <begin position="70"/>
        <end position="131"/>
    </location>
</feature>
<feature type="coiled-coil region" evidence="1">
    <location>
        <begin position="141"/>
        <end position="175"/>
    </location>
</feature>
<accession>W2PW92</accession>
<proteinExistence type="predicted"/>
<feature type="coiled-coil region" evidence="1">
    <location>
        <begin position="206"/>
        <end position="233"/>
    </location>
</feature>
<evidence type="ECO:0000313" key="3">
    <source>
        <dbReference type="EMBL" id="ETN05233.1"/>
    </source>
</evidence>
<dbReference type="PANTHER" id="PTHR35796">
    <property type="entry name" value="HYPOTHETICAL CYTOSOLIC PROTEIN"/>
    <property type="match status" value="1"/>
</dbReference>
<dbReference type="AlphaFoldDB" id="W2PW92"/>
<dbReference type="RefSeq" id="XP_008909703.1">
    <property type="nucleotide sequence ID" value="XM_008911455.1"/>
</dbReference>
<gene>
    <name evidence="3" type="ORF">PPTG_14851</name>
</gene>
<reference evidence="3 4" key="2">
    <citation type="submission" date="2013-11" db="EMBL/GenBank/DDBJ databases">
        <title>The Genome Sequence of Phytophthora parasitica INRA-310.</title>
        <authorList>
            <consortium name="The Broad Institute Genomics Platform"/>
            <person name="Russ C."/>
            <person name="Tyler B."/>
            <person name="Panabieres F."/>
            <person name="Shan W."/>
            <person name="Tripathy S."/>
            <person name="Grunwald N."/>
            <person name="Machado M."/>
            <person name="Johnson C.S."/>
            <person name="Arredondo F."/>
            <person name="Hong C."/>
            <person name="Coffey M."/>
            <person name="Young S.K."/>
            <person name="Zeng Q."/>
            <person name="Gargeya S."/>
            <person name="Fitzgerald M."/>
            <person name="Abouelleil A."/>
            <person name="Alvarado L."/>
            <person name="Chapman S.B."/>
            <person name="Gainer-Dewar J."/>
            <person name="Goldberg J."/>
            <person name="Griggs A."/>
            <person name="Gujja S."/>
            <person name="Hansen M."/>
            <person name="Howarth C."/>
            <person name="Imamovic A."/>
            <person name="Ireland A."/>
            <person name="Larimer J."/>
            <person name="McCowan C."/>
            <person name="Murphy C."/>
            <person name="Pearson M."/>
            <person name="Poon T.W."/>
            <person name="Priest M."/>
            <person name="Roberts A."/>
            <person name="Saif S."/>
            <person name="Shea T."/>
            <person name="Sykes S."/>
            <person name="Wortman J."/>
            <person name="Nusbaum C."/>
            <person name="Birren B."/>
        </authorList>
    </citation>
    <scope>NUCLEOTIDE SEQUENCE [LARGE SCALE GENOMIC DNA]</scope>
    <source>
        <strain evidence="3 4">INRA-310</strain>
    </source>
</reference>
<protein>
    <recommendedName>
        <fullName evidence="5">M96 mating-specific protein family</fullName>
    </recommendedName>
</protein>
<name>W2PW92_PHYN3</name>
<feature type="compositionally biased region" description="Low complexity" evidence="2">
    <location>
        <begin position="70"/>
        <end position="92"/>
    </location>
</feature>
<dbReference type="GeneID" id="20184104"/>
<evidence type="ECO:0000256" key="1">
    <source>
        <dbReference type="SAM" id="Coils"/>
    </source>
</evidence>
<dbReference type="Proteomes" id="UP000018817">
    <property type="component" value="Unassembled WGS sequence"/>
</dbReference>
<dbReference type="OMA" id="YVGSTHA"/>
<organism evidence="3 4">
    <name type="scientific">Phytophthora nicotianae (strain INRA-310)</name>
    <name type="common">Phytophthora parasitica</name>
    <dbReference type="NCBI Taxonomy" id="761204"/>
    <lineage>
        <taxon>Eukaryota</taxon>
        <taxon>Sar</taxon>
        <taxon>Stramenopiles</taxon>
        <taxon>Oomycota</taxon>
        <taxon>Peronosporomycetes</taxon>
        <taxon>Peronosporales</taxon>
        <taxon>Peronosporaceae</taxon>
        <taxon>Phytophthora</taxon>
    </lineage>
</organism>